<name>A0A143PJI2_LUTPR</name>
<dbReference type="PANTHER" id="PTHR30615">
    <property type="entry name" value="UNCHARACTERIZED PROTEIN YJBQ-RELATED"/>
    <property type="match status" value="1"/>
</dbReference>
<keyword evidence="3" id="KW-1185">Reference proteome</keyword>
<sequence>MSPTAFAPAHPPAGIVRTIDSNGPYMRLRLTTSAECEVIDLTDQLEEFLELTGLLRGVLIVHTLHTTTAVIINEREPLLHGDLFRQLERLAPRELAYDHDDPIRRVVNRTDTERTNGHAHCRAMLLGSTLSLPIIDGRLVLGRWQRVLFVELDGPQERTVVATVVGGER</sequence>
<dbReference type="Pfam" id="PF01894">
    <property type="entry name" value="YjbQ"/>
    <property type="match status" value="1"/>
</dbReference>
<comment type="similarity">
    <text evidence="1">Belongs to the UPF0047 family.</text>
</comment>
<dbReference type="STRING" id="1855912.LuPra_01929"/>
<evidence type="ECO:0000256" key="1">
    <source>
        <dbReference type="ARBA" id="ARBA00005534"/>
    </source>
</evidence>
<evidence type="ECO:0000313" key="3">
    <source>
        <dbReference type="Proteomes" id="UP000076079"/>
    </source>
</evidence>
<reference evidence="3" key="2">
    <citation type="submission" date="2016-04" db="EMBL/GenBank/DDBJ databases">
        <title>First Complete Genome Sequence of a Subdivision 6 Acidobacterium.</title>
        <authorList>
            <person name="Huang S."/>
            <person name="Vieira S."/>
            <person name="Bunk B."/>
            <person name="Riedel T."/>
            <person name="Sproeer C."/>
            <person name="Overmann J."/>
        </authorList>
    </citation>
    <scope>NUCLEOTIDE SEQUENCE [LARGE SCALE GENOMIC DNA]</scope>
    <source>
        <strain evidence="3">DSM 100886 HEG_-6_39</strain>
    </source>
</reference>
<proteinExistence type="inferred from homology"/>
<dbReference type="PANTHER" id="PTHR30615:SF8">
    <property type="entry name" value="UPF0047 PROTEIN C4A8.02C"/>
    <property type="match status" value="1"/>
</dbReference>
<dbReference type="Gene3D" id="2.60.120.460">
    <property type="entry name" value="YjbQ-like"/>
    <property type="match status" value="1"/>
</dbReference>
<accession>A0A143PJI2</accession>
<dbReference type="SUPFAM" id="SSF111038">
    <property type="entry name" value="YjbQ-like"/>
    <property type="match status" value="1"/>
</dbReference>
<reference evidence="2 3" key="1">
    <citation type="journal article" date="2016" name="Genome Announc.">
        <title>First Complete Genome Sequence of a Subdivision 6 Acidobacterium Strain.</title>
        <authorList>
            <person name="Huang S."/>
            <person name="Vieira S."/>
            <person name="Bunk B."/>
            <person name="Riedel T."/>
            <person name="Sproer C."/>
            <person name="Overmann J."/>
        </authorList>
    </citation>
    <scope>NUCLEOTIDE SEQUENCE [LARGE SCALE GENOMIC DNA]</scope>
    <source>
        <strain evidence="3">DSM 100886 HEG_-6_39</strain>
    </source>
</reference>
<dbReference type="NCBIfam" id="TIGR00149">
    <property type="entry name" value="TIGR00149_YjbQ"/>
    <property type="match status" value="1"/>
</dbReference>
<protein>
    <submittedName>
        <fullName evidence="2">Secondary thiamine-phosphate synthase enzyme</fullName>
    </submittedName>
</protein>
<dbReference type="InterPro" id="IPR035917">
    <property type="entry name" value="YjbQ-like_sf"/>
</dbReference>
<dbReference type="EMBL" id="CP015136">
    <property type="protein sequence ID" value="AMY08725.1"/>
    <property type="molecule type" value="Genomic_DNA"/>
</dbReference>
<dbReference type="InterPro" id="IPR001602">
    <property type="entry name" value="UPF0047_YjbQ-like"/>
</dbReference>
<evidence type="ECO:0000313" key="2">
    <source>
        <dbReference type="EMBL" id="AMY08725.1"/>
    </source>
</evidence>
<dbReference type="RefSeq" id="WP_234800803.1">
    <property type="nucleotide sequence ID" value="NZ_CP015136.1"/>
</dbReference>
<dbReference type="PIRSF" id="PIRSF004681">
    <property type="entry name" value="UCP004681"/>
    <property type="match status" value="1"/>
</dbReference>
<dbReference type="AlphaFoldDB" id="A0A143PJI2"/>
<organism evidence="2 3">
    <name type="scientific">Luteitalea pratensis</name>
    <dbReference type="NCBI Taxonomy" id="1855912"/>
    <lineage>
        <taxon>Bacteria</taxon>
        <taxon>Pseudomonadati</taxon>
        <taxon>Acidobacteriota</taxon>
        <taxon>Vicinamibacteria</taxon>
        <taxon>Vicinamibacterales</taxon>
        <taxon>Vicinamibacteraceae</taxon>
        <taxon>Luteitalea</taxon>
    </lineage>
</organism>
<dbReference type="KEGG" id="abac:LuPra_01929"/>
<dbReference type="Proteomes" id="UP000076079">
    <property type="component" value="Chromosome"/>
</dbReference>
<gene>
    <name evidence="2" type="ORF">LuPra_01929</name>
</gene>